<dbReference type="PRINTS" id="PR00132">
    <property type="entry name" value="GLHYDRLASE2"/>
</dbReference>
<dbReference type="SUPFAM" id="SSF49785">
    <property type="entry name" value="Galactose-binding domain-like"/>
    <property type="match status" value="1"/>
</dbReference>
<keyword evidence="6 8" id="KW-0326">Glycosidase</keyword>
<evidence type="ECO:0000256" key="6">
    <source>
        <dbReference type="ARBA" id="ARBA00023295"/>
    </source>
</evidence>
<comment type="similarity">
    <text evidence="2 8">Belongs to the glycosyl hydrolase 2 family.</text>
</comment>
<evidence type="ECO:0000256" key="2">
    <source>
        <dbReference type="ARBA" id="ARBA00007401"/>
    </source>
</evidence>
<dbReference type="InterPro" id="IPR006101">
    <property type="entry name" value="Glyco_hydro_2"/>
</dbReference>
<dbReference type="SUPFAM" id="SSF74650">
    <property type="entry name" value="Galactose mutarotase-like"/>
    <property type="match status" value="1"/>
</dbReference>
<dbReference type="Gene3D" id="2.60.120.260">
    <property type="entry name" value="Galactose-binding domain-like"/>
    <property type="match status" value="1"/>
</dbReference>
<dbReference type="InterPro" id="IPR014718">
    <property type="entry name" value="GH-type_carb-bd"/>
</dbReference>
<dbReference type="InterPro" id="IPR013783">
    <property type="entry name" value="Ig-like_fold"/>
</dbReference>
<dbReference type="PROSITE" id="PS00719">
    <property type="entry name" value="GLYCOSYL_HYDROL_F2_1"/>
    <property type="match status" value="1"/>
</dbReference>
<comment type="caution">
    <text evidence="10">The sequence shown here is derived from an EMBL/GenBank/DDBJ whole genome shotgun (WGS) entry which is preliminary data.</text>
</comment>
<proteinExistence type="inferred from homology"/>
<dbReference type="Proteomes" id="UP001247542">
    <property type="component" value="Unassembled WGS sequence"/>
</dbReference>
<evidence type="ECO:0000313" key="10">
    <source>
        <dbReference type="EMBL" id="MDT3766879.1"/>
    </source>
</evidence>
<evidence type="ECO:0000256" key="4">
    <source>
        <dbReference type="ARBA" id="ARBA00013303"/>
    </source>
</evidence>
<dbReference type="PANTHER" id="PTHR46323:SF2">
    <property type="entry name" value="BETA-GALACTOSIDASE"/>
    <property type="match status" value="1"/>
</dbReference>
<evidence type="ECO:0000313" key="11">
    <source>
        <dbReference type="Proteomes" id="UP001247542"/>
    </source>
</evidence>
<dbReference type="InterPro" id="IPR032312">
    <property type="entry name" value="LacZ_4"/>
</dbReference>
<comment type="catalytic activity">
    <reaction evidence="1 8">
        <text>Hydrolysis of terminal non-reducing beta-D-galactose residues in beta-D-galactosides.</text>
        <dbReference type="EC" id="3.2.1.23"/>
    </reaction>
</comment>
<dbReference type="Pfam" id="PF02837">
    <property type="entry name" value="Glyco_hydro_2_N"/>
    <property type="match status" value="1"/>
</dbReference>
<dbReference type="Pfam" id="PF02836">
    <property type="entry name" value="Glyco_hydro_2_C"/>
    <property type="match status" value="1"/>
</dbReference>
<dbReference type="InterPro" id="IPR023232">
    <property type="entry name" value="Glyco_hydro_2_AS"/>
</dbReference>
<dbReference type="InterPro" id="IPR006104">
    <property type="entry name" value="Glyco_hydro_2_N"/>
</dbReference>
<protein>
    <recommendedName>
        <fullName evidence="4 8">Beta-galactosidase</fullName>
        <ecNumber evidence="3 8">3.2.1.23</ecNumber>
    </recommendedName>
    <alternativeName>
        <fullName evidence="7 8">Lactase</fullName>
    </alternativeName>
</protein>
<reference evidence="10 11" key="1">
    <citation type="submission" date="2023-06" db="EMBL/GenBank/DDBJ databases">
        <title>Draft genome sequence of Gleimia hominis type strain CCUG 57540T.</title>
        <authorList>
            <person name="Salva-Serra F."/>
            <person name="Cardew S."/>
            <person name="Jensie Markopoulos S."/>
            <person name="Ohlen M."/>
            <person name="Inganas E."/>
            <person name="Svensson-Stadler L."/>
            <person name="Moore E.R.B."/>
        </authorList>
    </citation>
    <scope>NUCLEOTIDE SEQUENCE [LARGE SCALE GENOMIC DNA]</scope>
    <source>
        <strain evidence="10 11">CCUG 57540</strain>
    </source>
</reference>
<keyword evidence="5 8" id="KW-0378">Hydrolase</keyword>
<dbReference type="Gene3D" id="3.20.20.80">
    <property type="entry name" value="Glycosidases"/>
    <property type="match status" value="1"/>
</dbReference>
<evidence type="ECO:0000259" key="9">
    <source>
        <dbReference type="SMART" id="SM01038"/>
    </source>
</evidence>
<dbReference type="Pfam" id="PF00703">
    <property type="entry name" value="Glyco_hydro_2"/>
    <property type="match status" value="1"/>
</dbReference>
<accession>A0ABU3I931</accession>
<evidence type="ECO:0000256" key="8">
    <source>
        <dbReference type="RuleBase" id="RU361154"/>
    </source>
</evidence>
<dbReference type="EMBL" id="JASXSX010000001">
    <property type="protein sequence ID" value="MDT3766879.1"/>
    <property type="molecule type" value="Genomic_DNA"/>
</dbReference>
<name>A0ABU3I931_9ACTO</name>
<dbReference type="InterPro" id="IPR004199">
    <property type="entry name" value="B-gal_small/dom_5"/>
</dbReference>
<evidence type="ECO:0000256" key="5">
    <source>
        <dbReference type="ARBA" id="ARBA00022801"/>
    </source>
</evidence>
<dbReference type="InterPro" id="IPR050347">
    <property type="entry name" value="Bact_Beta-galactosidase"/>
</dbReference>
<dbReference type="InterPro" id="IPR017853">
    <property type="entry name" value="GH"/>
</dbReference>
<dbReference type="Gene3D" id="2.70.98.10">
    <property type="match status" value="1"/>
</dbReference>
<dbReference type="Gene3D" id="2.60.40.10">
    <property type="entry name" value="Immunoglobulins"/>
    <property type="match status" value="2"/>
</dbReference>
<dbReference type="InterPro" id="IPR006103">
    <property type="entry name" value="Glyco_hydro_2_cat"/>
</dbReference>
<gene>
    <name evidence="10" type="ORF">QS713_02215</name>
</gene>
<evidence type="ECO:0000256" key="1">
    <source>
        <dbReference type="ARBA" id="ARBA00001412"/>
    </source>
</evidence>
<dbReference type="Pfam" id="PF16353">
    <property type="entry name" value="LacZ_4"/>
    <property type="match status" value="1"/>
</dbReference>
<dbReference type="InterPro" id="IPR006102">
    <property type="entry name" value="Ig-like_GH2"/>
</dbReference>
<dbReference type="GO" id="GO:0016787">
    <property type="term" value="F:hydrolase activity"/>
    <property type="evidence" value="ECO:0007669"/>
    <property type="project" value="UniProtKB-KW"/>
</dbReference>
<dbReference type="PROSITE" id="PS00608">
    <property type="entry name" value="GLYCOSYL_HYDROL_F2_2"/>
    <property type="match status" value="1"/>
</dbReference>
<dbReference type="SMART" id="SM01038">
    <property type="entry name" value="Bgal_small_N"/>
    <property type="match status" value="1"/>
</dbReference>
<dbReference type="InterPro" id="IPR011013">
    <property type="entry name" value="Gal_mutarotase_sf_dom"/>
</dbReference>
<dbReference type="InterPro" id="IPR008979">
    <property type="entry name" value="Galactose-bd-like_sf"/>
</dbReference>
<dbReference type="InterPro" id="IPR023230">
    <property type="entry name" value="Glyco_hydro_2_CS"/>
</dbReference>
<evidence type="ECO:0000256" key="3">
    <source>
        <dbReference type="ARBA" id="ARBA00012756"/>
    </source>
</evidence>
<dbReference type="InterPro" id="IPR036156">
    <property type="entry name" value="Beta-gal/glucu_dom_sf"/>
</dbReference>
<dbReference type="PANTHER" id="PTHR46323">
    <property type="entry name" value="BETA-GALACTOSIDASE"/>
    <property type="match status" value="1"/>
</dbReference>
<organism evidence="10 11">
    <name type="scientific">Gleimia hominis</name>
    <dbReference type="NCBI Taxonomy" id="595468"/>
    <lineage>
        <taxon>Bacteria</taxon>
        <taxon>Bacillati</taxon>
        <taxon>Actinomycetota</taxon>
        <taxon>Actinomycetes</taxon>
        <taxon>Actinomycetales</taxon>
        <taxon>Actinomycetaceae</taxon>
        <taxon>Gleimia</taxon>
    </lineage>
</organism>
<dbReference type="SUPFAM" id="SSF49303">
    <property type="entry name" value="beta-Galactosidase/glucuronidase domain"/>
    <property type="match status" value="2"/>
</dbReference>
<dbReference type="SUPFAM" id="SSF51445">
    <property type="entry name" value="(Trans)glycosidases"/>
    <property type="match status" value="1"/>
</dbReference>
<keyword evidence="11" id="KW-1185">Reference proteome</keyword>
<feature type="domain" description="Beta galactosidase small chain/" evidence="9">
    <location>
        <begin position="717"/>
        <end position="989"/>
    </location>
</feature>
<dbReference type="EC" id="3.2.1.23" evidence="3 8"/>
<evidence type="ECO:0000256" key="7">
    <source>
        <dbReference type="ARBA" id="ARBA00032230"/>
    </source>
</evidence>
<dbReference type="Pfam" id="PF02929">
    <property type="entry name" value="Bgal_small_N"/>
    <property type="match status" value="1"/>
</dbReference>
<sequence length="997" mass="114085">MWEGINPWENPNITGENRLPPHAYFVPLSSREVPPTRKSASGFIDLNGNWKFKLYPSPFSVPSSSITEYDPRLNTVSVPHMWQFDGYGTLQYTDEGYPFPIDPPNIPSQTPTAIYQKKFDVDGLDPNRRYILRFDGVESYFDVHINGRYVGFSKGSRLSAEFDITNFLLEKDNFICVKVLQYSDATYIEDQDMWWASGIFRDVWIVSRPEVHIFDFRLVTSYLASNKCDFSLEVDLSDHTGSLTVEWELSDDAKVLAKDRMKAGKQFRFHRILSDFTWWNPEKPKLYSLFISLKHGGETLEVIHHRVGLRDIRIVNGELRLNNNYFKMHGVNRHDHDPKKGRAIDIETAAQDLLLMKANNINSVRTSHYPNDPRFYELCDEMGLLVIAETDLESHGFANVGELSRITDDPDWEISYVDRIERHIIAQRNHASIIMWSLGNESGFGCNIVSMYKVAKGLDPTRPVHYEEDRNADVVDVVSTMYSRVSQMHDFGEYPHPKPRIICEYGHAMGNGPGGLAEYQQVFNKYRHIQGHFVWEWIDHGVESKDSNGRIFYKYGGDFGDYPNNSNFCIDGLVFPWRTPSPGLLEYKFLIAPVEFSYENGKLYAKSRQWFEPLEDLCAHIELTRNGYVVATSDSNLNGLQPGESILLETPQKFELDNDSQEEASLTCKVFATANTPFRKHGDLVALSQFPLTDYSPAKRKNHRRYFSCNRVNNELIIHSGKARYIFDLVTGDLTSLSIEHTELIEQSPKITFWHSLIDNHQQEFDSLWSPSYLDVCQESVQSVDYRSTNNHCTIHVKTRIAPPSLDFGMRCAYTWTVHDNGEAVVRVEGNPYGSYDEIIPRIGVRLAVPSSFQNINYYGRGPGENYPDSKAASYLGRFSTTVRELPTPYVVPQDNGNRGEIRVFTLSNEEGTKLSIFANETPLNVRALPYSDKQLSEATHMNELEEEDSIEVNIDAQLLGLGSNSWGSEVLDAYRVRFAPFSHTFSLQPSQSDTEK</sequence>
<dbReference type="RefSeq" id="WP_313272098.1">
    <property type="nucleotide sequence ID" value="NZ_JASXSX010000001.1"/>
</dbReference>